<accession>A0A0P1AUE0</accession>
<proteinExistence type="predicted"/>
<dbReference type="RefSeq" id="XP_024582346.1">
    <property type="nucleotide sequence ID" value="XM_024716783.1"/>
</dbReference>
<dbReference type="Proteomes" id="UP000054928">
    <property type="component" value="Unassembled WGS sequence"/>
</dbReference>
<dbReference type="EMBL" id="CCYD01001864">
    <property type="protein sequence ID" value="CEG45977.1"/>
    <property type="molecule type" value="Genomic_DNA"/>
</dbReference>
<sequence>MTNHDFTFKIFFYYTVSHAYCELSANHTCIVVKEAADFTKNILKKFREISTISLLFSSREKRSAFYGAFCGR</sequence>
<keyword evidence="2" id="KW-1185">Reference proteome</keyword>
<protein>
    <submittedName>
        <fullName evidence="1">Uncharacterized protein</fullName>
    </submittedName>
</protein>
<evidence type="ECO:0000313" key="1">
    <source>
        <dbReference type="EMBL" id="CEG45977.1"/>
    </source>
</evidence>
<organism evidence="1 2">
    <name type="scientific">Plasmopara halstedii</name>
    <name type="common">Downy mildew of sunflower</name>
    <dbReference type="NCBI Taxonomy" id="4781"/>
    <lineage>
        <taxon>Eukaryota</taxon>
        <taxon>Sar</taxon>
        <taxon>Stramenopiles</taxon>
        <taxon>Oomycota</taxon>
        <taxon>Peronosporomycetes</taxon>
        <taxon>Peronosporales</taxon>
        <taxon>Peronosporaceae</taxon>
        <taxon>Plasmopara</taxon>
    </lineage>
</organism>
<reference evidence="2" key="1">
    <citation type="submission" date="2014-09" db="EMBL/GenBank/DDBJ databases">
        <authorList>
            <person name="Sharma Rahul"/>
            <person name="Thines Marco"/>
        </authorList>
    </citation>
    <scope>NUCLEOTIDE SEQUENCE [LARGE SCALE GENOMIC DNA]</scope>
</reference>
<name>A0A0P1AUE0_PLAHL</name>
<evidence type="ECO:0000313" key="2">
    <source>
        <dbReference type="Proteomes" id="UP000054928"/>
    </source>
</evidence>
<dbReference type="AlphaFoldDB" id="A0A0P1AUE0"/>
<dbReference type="GeneID" id="36397362"/>